<gene>
    <name evidence="1" type="ORF">OLEA9_A067295</name>
</gene>
<dbReference type="EMBL" id="CACTIH010004314">
    <property type="protein sequence ID" value="CAA2990526.1"/>
    <property type="molecule type" value="Genomic_DNA"/>
</dbReference>
<reference evidence="1 2" key="1">
    <citation type="submission" date="2019-12" db="EMBL/GenBank/DDBJ databases">
        <authorList>
            <person name="Alioto T."/>
            <person name="Alioto T."/>
            <person name="Gomez Garrido J."/>
        </authorList>
    </citation>
    <scope>NUCLEOTIDE SEQUENCE [LARGE SCALE GENOMIC DNA]</scope>
</reference>
<evidence type="ECO:0000313" key="2">
    <source>
        <dbReference type="Proteomes" id="UP000594638"/>
    </source>
</evidence>
<sequence>MERIYRGAKANGYQFHRDEIVHHLDRTLTPYWRQFIKGIEETFDYQTSPDLLLRCMRERWRVNCEDVRDNNKMPGYEPNPGNVITIPKVDYEGNYVEEDPSEEYNPVSYLAIDLKPNLEEKEREGTGKKY</sequence>
<dbReference type="Proteomes" id="UP000594638">
    <property type="component" value="Unassembled WGS sequence"/>
</dbReference>
<accession>A0A8S0SCE2</accession>
<dbReference type="AlphaFoldDB" id="A0A8S0SCE2"/>
<proteinExistence type="predicted"/>
<protein>
    <submittedName>
        <fullName evidence="1">Uncharacterized protein</fullName>
    </submittedName>
</protein>
<organism evidence="1 2">
    <name type="scientific">Olea europaea subsp. europaea</name>
    <dbReference type="NCBI Taxonomy" id="158383"/>
    <lineage>
        <taxon>Eukaryota</taxon>
        <taxon>Viridiplantae</taxon>
        <taxon>Streptophyta</taxon>
        <taxon>Embryophyta</taxon>
        <taxon>Tracheophyta</taxon>
        <taxon>Spermatophyta</taxon>
        <taxon>Magnoliopsida</taxon>
        <taxon>eudicotyledons</taxon>
        <taxon>Gunneridae</taxon>
        <taxon>Pentapetalae</taxon>
        <taxon>asterids</taxon>
        <taxon>lamiids</taxon>
        <taxon>Lamiales</taxon>
        <taxon>Oleaceae</taxon>
        <taxon>Oleeae</taxon>
        <taxon>Olea</taxon>
    </lineage>
</organism>
<name>A0A8S0SCE2_OLEEU</name>
<evidence type="ECO:0000313" key="1">
    <source>
        <dbReference type="EMBL" id="CAA2990526.1"/>
    </source>
</evidence>
<dbReference type="Gramene" id="OE9A067295T1">
    <property type="protein sequence ID" value="OE9A067295C1"/>
    <property type="gene ID" value="OE9A067295"/>
</dbReference>
<comment type="caution">
    <text evidence="1">The sequence shown here is derived from an EMBL/GenBank/DDBJ whole genome shotgun (WGS) entry which is preliminary data.</text>
</comment>
<keyword evidence="2" id="KW-1185">Reference proteome</keyword>